<dbReference type="Gene3D" id="1.10.10.10">
    <property type="entry name" value="Winged helix-like DNA-binding domain superfamily/Winged helix DNA-binding domain"/>
    <property type="match status" value="1"/>
</dbReference>
<reference evidence="6 7" key="1">
    <citation type="journal article" date="2019" name="Emerg. Microbes Infect.">
        <title>Comprehensive subspecies identification of 175 nontuberculous mycobacteria species based on 7547 genomic profiles.</title>
        <authorList>
            <person name="Matsumoto Y."/>
            <person name="Kinjo T."/>
            <person name="Motooka D."/>
            <person name="Nabeya D."/>
            <person name="Jung N."/>
            <person name="Uechi K."/>
            <person name="Horii T."/>
            <person name="Iida T."/>
            <person name="Fujita J."/>
            <person name="Nakamura S."/>
        </authorList>
    </citation>
    <scope>NUCLEOTIDE SEQUENCE [LARGE SCALE GENOMIC DNA]</scope>
    <source>
        <strain evidence="6 7">JCM 15296</strain>
    </source>
</reference>
<name>A0ABM7ICM9_9MYCO</name>
<protein>
    <recommendedName>
        <fullName evidence="8">Transcriptional regulator</fullName>
    </recommendedName>
</protein>
<feature type="domain" description="IclR-ED" evidence="5">
    <location>
        <begin position="67"/>
        <end position="248"/>
    </location>
</feature>
<dbReference type="Proteomes" id="UP000465609">
    <property type="component" value="Chromosome"/>
</dbReference>
<keyword evidence="3" id="KW-0804">Transcription</keyword>
<evidence type="ECO:0000256" key="1">
    <source>
        <dbReference type="ARBA" id="ARBA00023015"/>
    </source>
</evidence>
<accession>A0ABM7ICM9</accession>
<evidence type="ECO:0000256" key="3">
    <source>
        <dbReference type="ARBA" id="ARBA00023163"/>
    </source>
</evidence>
<dbReference type="EMBL" id="AP022577">
    <property type="protein sequence ID" value="BBX84506.1"/>
    <property type="molecule type" value="Genomic_DNA"/>
</dbReference>
<evidence type="ECO:0008006" key="8">
    <source>
        <dbReference type="Google" id="ProtNLM"/>
    </source>
</evidence>
<dbReference type="RefSeq" id="WP_138232447.1">
    <property type="nucleotide sequence ID" value="NZ_AP022577.1"/>
</dbReference>
<evidence type="ECO:0000313" key="7">
    <source>
        <dbReference type="Proteomes" id="UP000465609"/>
    </source>
</evidence>
<keyword evidence="2" id="KW-0238">DNA-binding</keyword>
<dbReference type="InterPro" id="IPR005471">
    <property type="entry name" value="Tscrpt_reg_IclR_N"/>
</dbReference>
<dbReference type="InterPro" id="IPR036390">
    <property type="entry name" value="WH_DNA-bd_sf"/>
</dbReference>
<dbReference type="InterPro" id="IPR014757">
    <property type="entry name" value="Tscrpt_reg_IclR_C"/>
</dbReference>
<proteinExistence type="predicted"/>
<dbReference type="SUPFAM" id="SSF46785">
    <property type="entry name" value="Winged helix' DNA-binding domain"/>
    <property type="match status" value="1"/>
</dbReference>
<dbReference type="SUPFAM" id="SSF55781">
    <property type="entry name" value="GAF domain-like"/>
    <property type="match status" value="1"/>
</dbReference>
<sequence length="289" mass="30807">MESPPTRRVVEVVEFLAARGDAVSRLSDVVRALGLNQATAYAILSELAACGWVSRDPVDKSYALGSAIASLGEAARRFRPLSEALRGAALRLSQDLQYSVSVSERVDETLVISAFIAGQNPTWSVAVGDRLPFAAPFGPAYAAWDPEPQREQWIQRSGVRTPALVRHLRNYLSEIRERGYSVERMSDAAAKVIAVMSEIHAEQLSESMRSHVSAMLTEVTTATAVKRSAGPAPLVGAIAAPVGPPGGPVVASLCAHPFEDLGVRAIQRIGRSLTSAVSDVLAENAVRLA</sequence>
<gene>
    <name evidence="6" type="ORF">MAUB_23790</name>
</gene>
<dbReference type="PANTHER" id="PTHR30136:SF35">
    <property type="entry name" value="HTH-TYPE TRANSCRIPTIONAL REGULATOR RV1719"/>
    <property type="match status" value="1"/>
</dbReference>
<feature type="domain" description="HTH iclR-type" evidence="4">
    <location>
        <begin position="3"/>
        <end position="66"/>
    </location>
</feature>
<dbReference type="PROSITE" id="PS51077">
    <property type="entry name" value="HTH_ICLR"/>
    <property type="match status" value="1"/>
</dbReference>
<dbReference type="InterPro" id="IPR036388">
    <property type="entry name" value="WH-like_DNA-bd_sf"/>
</dbReference>
<dbReference type="Gene3D" id="3.30.450.40">
    <property type="match status" value="1"/>
</dbReference>
<evidence type="ECO:0000259" key="4">
    <source>
        <dbReference type="PROSITE" id="PS51077"/>
    </source>
</evidence>
<dbReference type="InterPro" id="IPR029016">
    <property type="entry name" value="GAF-like_dom_sf"/>
</dbReference>
<dbReference type="Pfam" id="PF09339">
    <property type="entry name" value="HTH_IclR"/>
    <property type="match status" value="1"/>
</dbReference>
<dbReference type="PROSITE" id="PS51078">
    <property type="entry name" value="ICLR_ED"/>
    <property type="match status" value="1"/>
</dbReference>
<organism evidence="6 7">
    <name type="scientific">Mycolicibacterium aubagnense</name>
    <dbReference type="NCBI Taxonomy" id="319707"/>
    <lineage>
        <taxon>Bacteria</taxon>
        <taxon>Bacillati</taxon>
        <taxon>Actinomycetota</taxon>
        <taxon>Actinomycetes</taxon>
        <taxon>Mycobacteriales</taxon>
        <taxon>Mycobacteriaceae</taxon>
        <taxon>Mycolicibacterium</taxon>
    </lineage>
</organism>
<keyword evidence="1" id="KW-0805">Transcription regulation</keyword>
<dbReference type="InterPro" id="IPR050707">
    <property type="entry name" value="HTH_MetabolicPath_Reg"/>
</dbReference>
<keyword evidence="7" id="KW-1185">Reference proteome</keyword>
<dbReference type="SMART" id="SM00346">
    <property type="entry name" value="HTH_ICLR"/>
    <property type="match status" value="1"/>
</dbReference>
<evidence type="ECO:0000259" key="5">
    <source>
        <dbReference type="PROSITE" id="PS51078"/>
    </source>
</evidence>
<dbReference type="PANTHER" id="PTHR30136">
    <property type="entry name" value="HELIX-TURN-HELIX TRANSCRIPTIONAL REGULATOR, ICLR FAMILY"/>
    <property type="match status" value="1"/>
</dbReference>
<evidence type="ECO:0000256" key="2">
    <source>
        <dbReference type="ARBA" id="ARBA00023125"/>
    </source>
</evidence>
<evidence type="ECO:0000313" key="6">
    <source>
        <dbReference type="EMBL" id="BBX84506.1"/>
    </source>
</evidence>